<keyword evidence="1" id="KW-0472">Membrane</keyword>
<feature type="transmembrane region" description="Helical" evidence="1">
    <location>
        <begin position="12"/>
        <end position="34"/>
    </location>
</feature>
<reference evidence="4 5" key="1">
    <citation type="submission" date="2018-10" db="EMBL/GenBank/DDBJ databases">
        <title>Genomic Encyclopedia of Type Strains, Phase IV (KMG-IV): sequencing the most valuable type-strain genomes for metagenomic binning, comparative biology and taxonomic classification.</title>
        <authorList>
            <person name="Goeker M."/>
        </authorList>
    </citation>
    <scope>NUCLEOTIDE SEQUENCE [LARGE SCALE GENOMIC DNA]</scope>
    <source>
        <strain evidence="4 5">DSM 23841</strain>
    </source>
</reference>
<evidence type="ECO:0000259" key="2">
    <source>
        <dbReference type="Pfam" id="PF07290"/>
    </source>
</evidence>
<dbReference type="AlphaFoldDB" id="A0A495WFU2"/>
<keyword evidence="5" id="KW-1185">Reference proteome</keyword>
<protein>
    <submittedName>
        <fullName evidence="4">Uncharacterized protein DUF1449</fullName>
    </submittedName>
</protein>
<comment type="caution">
    <text evidence="4">The sequence shown here is derived from an EMBL/GenBank/DDBJ whole genome shotgun (WGS) entry which is preliminary data.</text>
</comment>
<dbReference type="RefSeq" id="WP_170160184.1">
    <property type="nucleotide sequence ID" value="NZ_RBXP01000014.1"/>
</dbReference>
<accession>A0A495WFU2</accession>
<evidence type="ECO:0000259" key="3">
    <source>
        <dbReference type="Pfam" id="PF21001"/>
    </source>
</evidence>
<keyword evidence="1" id="KW-1133">Transmembrane helix</keyword>
<dbReference type="InterPro" id="IPR010840">
    <property type="entry name" value="YqiJ_OB"/>
</dbReference>
<evidence type="ECO:0000313" key="5">
    <source>
        <dbReference type="Proteomes" id="UP000270626"/>
    </source>
</evidence>
<feature type="domain" description="Inner membrane protein YqiJ OB-fold" evidence="2">
    <location>
        <begin position="136"/>
        <end position="200"/>
    </location>
</feature>
<feature type="domain" description="Inner membrane protein YqiJ N-terminal" evidence="3">
    <location>
        <begin position="10"/>
        <end position="114"/>
    </location>
</feature>
<gene>
    <name evidence="4" type="ORF">DFR40_1690</name>
</gene>
<feature type="transmembrane region" description="Helical" evidence="1">
    <location>
        <begin position="66"/>
        <end position="88"/>
    </location>
</feature>
<evidence type="ECO:0000313" key="4">
    <source>
        <dbReference type="EMBL" id="RKT58668.1"/>
    </source>
</evidence>
<proteinExistence type="predicted"/>
<dbReference type="Proteomes" id="UP000270626">
    <property type="component" value="Unassembled WGS sequence"/>
</dbReference>
<feature type="transmembrane region" description="Helical" evidence="1">
    <location>
        <begin position="94"/>
        <end position="113"/>
    </location>
</feature>
<dbReference type="Pfam" id="PF21001">
    <property type="entry name" value="YqiJ_N"/>
    <property type="match status" value="1"/>
</dbReference>
<dbReference type="EMBL" id="RBXP01000014">
    <property type="protein sequence ID" value="RKT58668.1"/>
    <property type="molecule type" value="Genomic_DNA"/>
</dbReference>
<organism evidence="4 5">
    <name type="scientific">Azonexus fungiphilus</name>
    <dbReference type="NCBI Taxonomy" id="146940"/>
    <lineage>
        <taxon>Bacteria</taxon>
        <taxon>Pseudomonadati</taxon>
        <taxon>Pseudomonadota</taxon>
        <taxon>Betaproteobacteria</taxon>
        <taxon>Rhodocyclales</taxon>
        <taxon>Azonexaceae</taxon>
        <taxon>Azonexus</taxon>
    </lineage>
</organism>
<dbReference type="InterPro" id="IPR048376">
    <property type="entry name" value="YqiJ_N"/>
</dbReference>
<sequence length="208" mass="21932">MELLLAQESWPFAVAVLLLLAIGVIEGAGLLAGVSLSAWMEQQLPDTLDAVSESWLGWLHVGKVPLLVLLVLFLTVFSIIGLACEAVAHGLLGFYPSPLLSVPVAFLGALPVVRATAATVARFVPTDETSAVPLSSLVGRIAIVVNGTASLGYPAQARTRNESGQTFYIHVEPDSEGLKFVSGDAVLLISQISGTRFHAIPNPRPDLL</sequence>
<evidence type="ECO:0000256" key="1">
    <source>
        <dbReference type="SAM" id="Phobius"/>
    </source>
</evidence>
<dbReference type="Pfam" id="PF07290">
    <property type="entry name" value="YqiJ_OB"/>
    <property type="match status" value="1"/>
</dbReference>
<name>A0A495WFU2_9RHOO</name>
<keyword evidence="1" id="KW-0812">Transmembrane</keyword>